<keyword evidence="1" id="KW-0472">Membrane</keyword>
<organism evidence="2 3">
    <name type="scientific">Marinicrinis sediminis</name>
    <dbReference type="NCBI Taxonomy" id="1652465"/>
    <lineage>
        <taxon>Bacteria</taxon>
        <taxon>Bacillati</taxon>
        <taxon>Bacillota</taxon>
        <taxon>Bacilli</taxon>
        <taxon>Bacillales</taxon>
        <taxon>Paenibacillaceae</taxon>
    </lineage>
</organism>
<feature type="transmembrane region" description="Helical" evidence="1">
    <location>
        <begin position="214"/>
        <end position="232"/>
    </location>
</feature>
<evidence type="ECO:0000256" key="1">
    <source>
        <dbReference type="SAM" id="Phobius"/>
    </source>
</evidence>
<proteinExistence type="predicted"/>
<reference evidence="3" key="1">
    <citation type="journal article" date="2019" name="Int. J. Syst. Evol. Microbiol.">
        <title>The Global Catalogue of Microorganisms (GCM) 10K type strain sequencing project: providing services to taxonomists for standard genome sequencing and annotation.</title>
        <authorList>
            <consortium name="The Broad Institute Genomics Platform"/>
            <consortium name="The Broad Institute Genome Sequencing Center for Infectious Disease"/>
            <person name="Wu L."/>
            <person name="Ma J."/>
        </authorList>
    </citation>
    <scope>NUCLEOTIDE SEQUENCE [LARGE SCALE GENOMIC DNA]</scope>
    <source>
        <strain evidence="3">KCTC 33676</strain>
    </source>
</reference>
<keyword evidence="3" id="KW-1185">Reference proteome</keyword>
<dbReference type="EMBL" id="JBHUMM010000043">
    <property type="protein sequence ID" value="MFD2673091.1"/>
    <property type="molecule type" value="Genomic_DNA"/>
</dbReference>
<name>A0ABW5REF5_9BACL</name>
<keyword evidence="1" id="KW-1133">Transmembrane helix</keyword>
<accession>A0ABW5REF5</accession>
<dbReference type="RefSeq" id="WP_379930647.1">
    <property type="nucleotide sequence ID" value="NZ_JBHUMM010000043.1"/>
</dbReference>
<evidence type="ECO:0000313" key="3">
    <source>
        <dbReference type="Proteomes" id="UP001597497"/>
    </source>
</evidence>
<feature type="transmembrane region" description="Helical" evidence="1">
    <location>
        <begin position="276"/>
        <end position="294"/>
    </location>
</feature>
<keyword evidence="1" id="KW-0812">Transmembrane</keyword>
<gene>
    <name evidence="2" type="ORF">ACFSUC_16085</name>
</gene>
<dbReference type="Proteomes" id="UP001597497">
    <property type="component" value="Unassembled WGS sequence"/>
</dbReference>
<evidence type="ECO:0008006" key="4">
    <source>
        <dbReference type="Google" id="ProtNLM"/>
    </source>
</evidence>
<sequence>MKWLRYSLLIGWSFIFIPIVTLVALIYAIDCTGMDEDKQRTYLSESGFYATLQDDLVHEVVTQTFPQADSALEQSLRLVFRQIVDDLVTEAWVETQFASIHEDLWSYLRGEQDLMLAIDMQDRKEAFIGAWQEKWKTWADQAGIPSAGPSLLAVMERQIPDQIQLSGFFLEEEELKRMRSAYDIYSMLLPIGIVAVIVIMGIGFLMAWDRKAGLLWLAVSLWISGIMLLLIGRANHLFRFIWEEVNLGQEMQEYEPAYRQGLEHMMKDIGSEATRMAGILIAVGVFAMVLRSFIQRRRA</sequence>
<feature type="transmembrane region" description="Helical" evidence="1">
    <location>
        <begin position="184"/>
        <end position="208"/>
    </location>
</feature>
<feature type="transmembrane region" description="Helical" evidence="1">
    <location>
        <begin position="6"/>
        <end position="29"/>
    </location>
</feature>
<evidence type="ECO:0000313" key="2">
    <source>
        <dbReference type="EMBL" id="MFD2673091.1"/>
    </source>
</evidence>
<protein>
    <recommendedName>
        <fullName evidence="4">DUF1461 domain-containing protein</fullName>
    </recommendedName>
</protein>
<comment type="caution">
    <text evidence="2">The sequence shown here is derived from an EMBL/GenBank/DDBJ whole genome shotgun (WGS) entry which is preliminary data.</text>
</comment>